<evidence type="ECO:0000313" key="7">
    <source>
        <dbReference type="Proteomes" id="UP000001593"/>
    </source>
</evidence>
<organism evidence="6 7">
    <name type="scientific">Nematostella vectensis</name>
    <name type="common">Starlet sea anemone</name>
    <dbReference type="NCBI Taxonomy" id="45351"/>
    <lineage>
        <taxon>Eukaryota</taxon>
        <taxon>Metazoa</taxon>
        <taxon>Cnidaria</taxon>
        <taxon>Anthozoa</taxon>
        <taxon>Hexacorallia</taxon>
        <taxon>Actiniaria</taxon>
        <taxon>Edwardsiidae</taxon>
        <taxon>Nematostella</taxon>
    </lineage>
</organism>
<dbReference type="Pfam" id="PF01843">
    <property type="entry name" value="DIL"/>
    <property type="match status" value="1"/>
</dbReference>
<dbReference type="InterPro" id="IPR001478">
    <property type="entry name" value="PDZ"/>
</dbReference>
<dbReference type="GO" id="GO:0007165">
    <property type="term" value="P:signal transduction"/>
    <property type="evidence" value="ECO:0007669"/>
    <property type="project" value="InterPro"/>
</dbReference>
<dbReference type="HOGENOM" id="CLU_006606_0_0_1"/>
<feature type="region of interest" description="Disordered" evidence="2">
    <location>
        <begin position="149"/>
        <end position="170"/>
    </location>
</feature>
<dbReference type="Pfam" id="PF00595">
    <property type="entry name" value="PDZ"/>
    <property type="match status" value="1"/>
</dbReference>
<dbReference type="InterPro" id="IPR036034">
    <property type="entry name" value="PDZ_sf"/>
</dbReference>
<accession>A7SV26</accession>
<dbReference type="STRING" id="45351.A7SV26"/>
<dbReference type="PROSITE" id="PS51126">
    <property type="entry name" value="DILUTE"/>
    <property type="match status" value="1"/>
</dbReference>
<dbReference type="PROSITE" id="PS50106">
    <property type="entry name" value="PDZ"/>
    <property type="match status" value="1"/>
</dbReference>
<dbReference type="OMA" id="IIRCALF"/>
<protein>
    <recommendedName>
        <fullName evidence="8">Afadin</fullName>
    </recommendedName>
</protein>
<dbReference type="SUPFAM" id="SSF54236">
    <property type="entry name" value="Ubiquitin-like"/>
    <property type="match status" value="2"/>
</dbReference>
<feature type="region of interest" description="Disordered" evidence="2">
    <location>
        <begin position="481"/>
        <end position="532"/>
    </location>
</feature>
<dbReference type="PROSITE" id="PS50200">
    <property type="entry name" value="RA"/>
    <property type="match status" value="2"/>
</dbReference>
<feature type="compositionally biased region" description="Basic residues" evidence="2">
    <location>
        <begin position="150"/>
        <end position="164"/>
    </location>
</feature>
<dbReference type="Pfam" id="PF00498">
    <property type="entry name" value="FHA"/>
    <property type="match status" value="1"/>
</dbReference>
<dbReference type="InterPro" id="IPR037977">
    <property type="entry name" value="CBD_Afadin"/>
</dbReference>
<feature type="domain" description="Dilute" evidence="5">
    <location>
        <begin position="643"/>
        <end position="889"/>
    </location>
</feature>
<sequence>MAEIRTLAEEREYLLKLIEEWNASRLDIFAISEPTEDLEYRGVMRFFFQDSGSKVATKCVRISSKDNTDDVTKILVDKFHPDMKMLTNPSYSLYEVHPNGAHKLKATDHPLRIQLEWQLDDREGRFLLKSDQDKIVHAKNLFEGEQNQNLKRRLSKREKKQMKKKREEEAKKVKAGKDDTAIAQHLYDELPETSFTRSISNPEAVMRRRRQQKLEKKLKEFESRESAPGGTLKIFAETLKPEIPYKTLLVSVDEITTNIVKEALVKYNMEKEDPEEYCLVMVNIPPEGSNTSATLGKERVVHDEDCPLRIAVTWPENRGSVAFHLRRRANLPKYRRDKRRSKSPTRSPMQDVSPDKSVAERLAKSTYPQHLLPYLQELSPDGRELDHKPEIHRLQMNVTDVGSESLMSAGGSHLQLVAPHILPRHCVITNMDGRVSVTPSNGDAEVFVDGKRVYETTTLQHGDVVKFGRVHVFRFCDPAYEEKHKRHSAPGGDRGSASSLSDSEGHRGGRQRSSGPALRSHHENHVEDSVDFDTSVHKDGMFETTFDVDGDLPYTYDRLPPSPSSPKSPNSVRDKLPATLEFRESGEDAFFAAVISEVNGLAVHFKLAPTYTLYMCSRYRMSSAYRPELMPQQKAERLGVTIMKIANMARSTIRENSHMPGSLAFWMANCSELLHFIKEDIDISPYTKDSQSVLAKSVQLAFRHLVLCIQHELRNSLPAFLDQSDDADVEDSDMEANRPTVSEVIYHLSSTMSLLRRCRVNAALTIQVFSQLFHFINMWLFNKLVLEPKLGLCSREWGRRISKRLRRVEDWALRQGLELAADCHLGRIEQAAYLLQAPKSSPADINAISSSCFKLNSVQMRTLLQSYRPTQDEYLSQEFIDRVVAIAEDTADQTAYKSGQEITLEEDPELQLPFLLPEDGYSCEVIRGVPQGLREFLEPLANTGLCKLTIQTVSSGLWTVYQSKYKMSILMTSKLIHPQNSGPEITEITFNKGRGGMGLSIVAAKGAGQDRLGIYIKQVVKDGPAAKDGRLQAGDQLIAVNGESLIGVSQEKAAECMVRSGANVTLRIVKQGAIYHGLATLLAGQQTPVPNRGTLDYIEPAGS</sequence>
<dbReference type="CDD" id="cd01782">
    <property type="entry name" value="RA1_Afadin"/>
    <property type="match status" value="1"/>
</dbReference>
<dbReference type="GO" id="GO:0007155">
    <property type="term" value="P:cell adhesion"/>
    <property type="evidence" value="ECO:0007669"/>
    <property type="project" value="UniProtKB-KW"/>
</dbReference>
<dbReference type="CDD" id="cd22711">
    <property type="entry name" value="FHA_AFDN"/>
    <property type="match status" value="1"/>
</dbReference>
<dbReference type="Pfam" id="PF00788">
    <property type="entry name" value="RA"/>
    <property type="match status" value="2"/>
</dbReference>
<dbReference type="AlphaFoldDB" id="A7SV26"/>
<feature type="compositionally biased region" description="Basic residues" evidence="2">
    <location>
        <begin position="332"/>
        <end position="343"/>
    </location>
</feature>
<dbReference type="Gene3D" id="3.10.20.90">
    <property type="entry name" value="Phosphatidylinositol 3-kinase Catalytic Subunit, Chain A, domain 1"/>
    <property type="match status" value="2"/>
</dbReference>
<dbReference type="CDD" id="cd06789">
    <property type="entry name" value="PDZ_AFDN-like"/>
    <property type="match status" value="1"/>
</dbReference>
<feature type="region of interest" description="Disordered" evidence="2">
    <location>
        <begin position="553"/>
        <end position="573"/>
    </location>
</feature>
<name>A7SV26_NEMVE</name>
<keyword evidence="7" id="KW-1185">Reference proteome</keyword>
<feature type="domain" description="PDZ" evidence="3">
    <location>
        <begin position="987"/>
        <end position="1072"/>
    </location>
</feature>
<feature type="region of interest" description="Disordered" evidence="2">
    <location>
        <begin position="332"/>
        <end position="357"/>
    </location>
</feature>
<dbReference type="InParanoid" id="A7SV26"/>
<feature type="domain" description="Ras-associating" evidence="4">
    <location>
        <begin position="228"/>
        <end position="330"/>
    </location>
</feature>
<evidence type="ECO:0000259" key="5">
    <source>
        <dbReference type="PROSITE" id="PS51126"/>
    </source>
</evidence>
<evidence type="ECO:0000259" key="4">
    <source>
        <dbReference type="PROSITE" id="PS50200"/>
    </source>
</evidence>
<evidence type="ECO:0000256" key="1">
    <source>
        <dbReference type="ARBA" id="ARBA00022889"/>
    </source>
</evidence>
<proteinExistence type="predicted"/>
<dbReference type="PhylomeDB" id="A7SV26"/>
<keyword evidence="1" id="KW-0130">Cell adhesion</keyword>
<reference evidence="6 7" key="1">
    <citation type="journal article" date="2007" name="Science">
        <title>Sea anemone genome reveals ancestral eumetazoan gene repertoire and genomic organization.</title>
        <authorList>
            <person name="Putnam N.H."/>
            <person name="Srivastava M."/>
            <person name="Hellsten U."/>
            <person name="Dirks B."/>
            <person name="Chapman J."/>
            <person name="Salamov A."/>
            <person name="Terry A."/>
            <person name="Shapiro H."/>
            <person name="Lindquist E."/>
            <person name="Kapitonov V.V."/>
            <person name="Jurka J."/>
            <person name="Genikhovich G."/>
            <person name="Grigoriev I.V."/>
            <person name="Lucas S.M."/>
            <person name="Steele R.E."/>
            <person name="Finnerty J.R."/>
            <person name="Technau U."/>
            <person name="Martindale M.Q."/>
            <person name="Rokhsar D.S."/>
        </authorList>
    </citation>
    <scope>NUCLEOTIDE SEQUENCE [LARGE SCALE GENOMIC DNA]</scope>
    <source>
        <strain evidence="7">CH2 X CH6</strain>
    </source>
</reference>
<dbReference type="FunFam" id="2.30.42.10:FF:000032">
    <property type="entry name" value="Afadin isoform A"/>
    <property type="match status" value="1"/>
</dbReference>
<dbReference type="SMART" id="SM00314">
    <property type="entry name" value="RA"/>
    <property type="match status" value="2"/>
</dbReference>
<dbReference type="Gene3D" id="2.60.200.20">
    <property type="match status" value="1"/>
</dbReference>
<dbReference type="CDD" id="cd01781">
    <property type="entry name" value="RA2_Afadin"/>
    <property type="match status" value="1"/>
</dbReference>
<evidence type="ECO:0000313" key="6">
    <source>
        <dbReference type="EMBL" id="EDO32442.1"/>
    </source>
</evidence>
<dbReference type="Gene3D" id="2.30.42.10">
    <property type="match status" value="1"/>
</dbReference>
<evidence type="ECO:0000256" key="2">
    <source>
        <dbReference type="SAM" id="MobiDB-lite"/>
    </source>
</evidence>
<dbReference type="InterPro" id="IPR028842">
    <property type="entry name" value="Afadin"/>
</dbReference>
<evidence type="ECO:0008006" key="8">
    <source>
        <dbReference type="Google" id="ProtNLM"/>
    </source>
</evidence>
<dbReference type="InterPro" id="IPR000253">
    <property type="entry name" value="FHA_dom"/>
</dbReference>
<gene>
    <name evidence="6" type="ORF">NEMVEDRAFT_v1g174672</name>
</gene>
<dbReference type="InterPro" id="IPR029071">
    <property type="entry name" value="Ubiquitin-like_domsf"/>
</dbReference>
<dbReference type="Proteomes" id="UP000001593">
    <property type="component" value="Unassembled WGS sequence"/>
</dbReference>
<dbReference type="PANTHER" id="PTHR10398">
    <property type="entry name" value="AFADIN"/>
    <property type="match status" value="1"/>
</dbReference>
<dbReference type="SUPFAM" id="SSF50156">
    <property type="entry name" value="PDZ domain-like"/>
    <property type="match status" value="1"/>
</dbReference>
<dbReference type="CDD" id="cd15471">
    <property type="entry name" value="Myo5p-like_CBD_afadin"/>
    <property type="match status" value="1"/>
</dbReference>
<dbReference type="SMART" id="SM01132">
    <property type="entry name" value="DIL"/>
    <property type="match status" value="1"/>
</dbReference>
<dbReference type="SMART" id="SM00228">
    <property type="entry name" value="PDZ"/>
    <property type="match status" value="1"/>
</dbReference>
<dbReference type="InterPro" id="IPR008984">
    <property type="entry name" value="SMAD_FHA_dom_sf"/>
</dbReference>
<dbReference type="SUPFAM" id="SSF49879">
    <property type="entry name" value="SMAD/FHA domain"/>
    <property type="match status" value="1"/>
</dbReference>
<dbReference type="EMBL" id="DS469824">
    <property type="protein sequence ID" value="EDO32442.1"/>
    <property type="molecule type" value="Genomic_DNA"/>
</dbReference>
<dbReference type="PANTHER" id="PTHR10398:SF2">
    <property type="entry name" value="AFADIN"/>
    <property type="match status" value="1"/>
</dbReference>
<feature type="compositionally biased region" description="Basic and acidic residues" evidence="2">
    <location>
        <begin position="520"/>
        <end position="532"/>
    </location>
</feature>
<evidence type="ECO:0000259" key="3">
    <source>
        <dbReference type="PROSITE" id="PS50106"/>
    </source>
</evidence>
<dbReference type="GO" id="GO:0005911">
    <property type="term" value="C:cell-cell junction"/>
    <property type="evidence" value="ECO:0007669"/>
    <property type="project" value="InterPro"/>
</dbReference>
<feature type="domain" description="Ras-associating" evidence="4">
    <location>
        <begin position="40"/>
        <end position="133"/>
    </location>
</feature>
<dbReference type="InterPro" id="IPR002710">
    <property type="entry name" value="Dilute_dom"/>
</dbReference>
<dbReference type="eggNOG" id="KOG1892">
    <property type="taxonomic scope" value="Eukaryota"/>
</dbReference>
<dbReference type="InterPro" id="IPR000159">
    <property type="entry name" value="RA_dom"/>
</dbReference>